<accession>A0A150M1V0</accession>
<dbReference type="STRING" id="301148.B4135_2326"/>
<evidence type="ECO:0000313" key="2">
    <source>
        <dbReference type="Proteomes" id="UP000075683"/>
    </source>
</evidence>
<dbReference type="AlphaFoldDB" id="A0A150M1V0"/>
<name>A0A150M1V0_9BACI</name>
<sequence length="49" mass="5387">MPAGVAGCSKSHGGSGFLAAFFFLRKKSGIPKNEYLFVFLFIFLNLMVK</sequence>
<reference evidence="1 2" key="1">
    <citation type="submission" date="2016-01" db="EMBL/GenBank/DDBJ databases">
        <title>Draft Genome Sequences of Seven Thermophilic Sporeformers Isolated from Foods.</title>
        <authorList>
            <person name="Berendsen E.M."/>
            <person name="Wells-Bennik M.H."/>
            <person name="Krawcyk A.O."/>
            <person name="De Jong A."/>
            <person name="Holsappel S."/>
            <person name="Eijlander R.T."/>
            <person name="Kuipers O.P."/>
        </authorList>
    </citation>
    <scope>NUCLEOTIDE SEQUENCE [LARGE SCALE GENOMIC DNA]</scope>
    <source>
        <strain evidence="1 2">B4135</strain>
    </source>
</reference>
<evidence type="ECO:0000313" key="1">
    <source>
        <dbReference type="EMBL" id="KYD18557.1"/>
    </source>
</evidence>
<comment type="caution">
    <text evidence="1">The sequence shown here is derived from an EMBL/GenBank/DDBJ whole genome shotgun (WGS) entry which is preliminary data.</text>
</comment>
<protein>
    <submittedName>
        <fullName evidence="1">Uncharacterized protein</fullName>
    </submittedName>
</protein>
<gene>
    <name evidence="1" type="ORF">B4135_2326</name>
</gene>
<dbReference type="Proteomes" id="UP000075683">
    <property type="component" value="Unassembled WGS sequence"/>
</dbReference>
<organism evidence="1 2">
    <name type="scientific">Caldibacillus debilis</name>
    <dbReference type="NCBI Taxonomy" id="301148"/>
    <lineage>
        <taxon>Bacteria</taxon>
        <taxon>Bacillati</taxon>
        <taxon>Bacillota</taxon>
        <taxon>Bacilli</taxon>
        <taxon>Bacillales</taxon>
        <taxon>Bacillaceae</taxon>
        <taxon>Caldibacillus</taxon>
    </lineage>
</organism>
<dbReference type="EMBL" id="LQYT01000050">
    <property type="protein sequence ID" value="KYD18557.1"/>
    <property type="molecule type" value="Genomic_DNA"/>
</dbReference>
<proteinExistence type="predicted"/>